<sequence length="95" mass="10265">MQGCPVQNDIANLDPSETRARFFISGKVDSQKFPGWIEHYAGRLGLQGRVSAVRPGEVEVIVSGPPDLLDALEIGCSLGPIEVLVDHVRRESLPG</sequence>
<dbReference type="Proteomes" id="UP000305887">
    <property type="component" value="Unassembled WGS sequence"/>
</dbReference>
<dbReference type="AlphaFoldDB" id="A0A5C4N0J6"/>
<name>A0A5C4N0J6_9RHOB</name>
<accession>A0A5C4N0J6</accession>
<gene>
    <name evidence="4" type="ORF">FHG66_05540</name>
</gene>
<protein>
    <submittedName>
        <fullName evidence="4">Acylphosphatase</fullName>
    </submittedName>
</protein>
<evidence type="ECO:0000313" key="4">
    <source>
        <dbReference type="EMBL" id="TNC51622.1"/>
    </source>
</evidence>
<dbReference type="InterPro" id="IPR036046">
    <property type="entry name" value="Acylphosphatase-like_dom_sf"/>
</dbReference>
<feature type="domain" description="Acylphosphatase-like" evidence="3">
    <location>
        <begin position="19"/>
        <end position="95"/>
    </location>
</feature>
<organism evidence="4 5">
    <name type="scientific">Rubellimicrobium rubrum</name>
    <dbReference type="NCBI Taxonomy" id="2585369"/>
    <lineage>
        <taxon>Bacteria</taxon>
        <taxon>Pseudomonadati</taxon>
        <taxon>Pseudomonadota</taxon>
        <taxon>Alphaproteobacteria</taxon>
        <taxon>Rhodobacterales</taxon>
        <taxon>Roseobacteraceae</taxon>
        <taxon>Rubellimicrobium</taxon>
    </lineage>
</organism>
<dbReference type="Pfam" id="PF00708">
    <property type="entry name" value="Acylphosphatase"/>
    <property type="match status" value="1"/>
</dbReference>
<dbReference type="InterPro" id="IPR001792">
    <property type="entry name" value="Acylphosphatase-like_dom"/>
</dbReference>
<comment type="similarity">
    <text evidence="2">Belongs to the acylphosphatase family.</text>
</comment>
<evidence type="ECO:0000256" key="1">
    <source>
        <dbReference type="PROSITE-ProRule" id="PRU00520"/>
    </source>
</evidence>
<dbReference type="EMBL" id="VDFU01000004">
    <property type="protein sequence ID" value="TNC51622.1"/>
    <property type="molecule type" value="Genomic_DNA"/>
</dbReference>
<dbReference type="OrthoDB" id="7774747at2"/>
<dbReference type="PROSITE" id="PS51160">
    <property type="entry name" value="ACYLPHOSPHATASE_3"/>
    <property type="match status" value="1"/>
</dbReference>
<proteinExistence type="inferred from homology"/>
<evidence type="ECO:0000256" key="2">
    <source>
        <dbReference type="RuleBase" id="RU004168"/>
    </source>
</evidence>
<keyword evidence="5" id="KW-1185">Reference proteome</keyword>
<evidence type="ECO:0000259" key="3">
    <source>
        <dbReference type="PROSITE" id="PS51160"/>
    </source>
</evidence>
<comment type="caution">
    <text evidence="4">The sequence shown here is derived from an EMBL/GenBank/DDBJ whole genome shotgun (WGS) entry which is preliminary data.</text>
</comment>
<comment type="caution">
    <text evidence="1">Lacks conserved residue(s) required for the propagation of feature annotation.</text>
</comment>
<evidence type="ECO:0000313" key="5">
    <source>
        <dbReference type="Proteomes" id="UP000305887"/>
    </source>
</evidence>
<dbReference type="SUPFAM" id="SSF54975">
    <property type="entry name" value="Acylphosphatase/BLUF domain-like"/>
    <property type="match status" value="1"/>
</dbReference>
<reference evidence="4 5" key="1">
    <citation type="submission" date="2019-06" db="EMBL/GenBank/DDBJ databases">
        <title>YIM 131921 draft genome.</title>
        <authorList>
            <person name="Jiang L."/>
        </authorList>
    </citation>
    <scope>NUCLEOTIDE SEQUENCE [LARGE SCALE GENOMIC DNA]</scope>
    <source>
        <strain evidence="4 5">YIM 131921</strain>
    </source>
</reference>
<dbReference type="Gene3D" id="3.30.70.100">
    <property type="match status" value="1"/>
</dbReference>